<keyword evidence="1" id="KW-1133">Transmembrane helix</keyword>
<dbReference type="InterPro" id="IPR008523">
    <property type="entry name" value="DUF805"/>
</dbReference>
<organism evidence="3 4">
    <name type="scientific">Lentilactobacillus hilgardii (strain ATCC 8290 / DSM 20176 / CCUG 30140 / JCM 1155 / KCTC 3500 / NBRC 15886 / NCIMB 8040 / NRRL B-1843 / 9)</name>
    <dbReference type="NCBI Taxonomy" id="1423757"/>
    <lineage>
        <taxon>Bacteria</taxon>
        <taxon>Bacillati</taxon>
        <taxon>Bacillota</taxon>
        <taxon>Bacilli</taxon>
        <taxon>Lactobacillales</taxon>
        <taxon>Lactobacillaceae</taxon>
        <taxon>Lentilactobacillus</taxon>
    </lineage>
</organism>
<evidence type="ECO:0000313" key="4">
    <source>
        <dbReference type="Proteomes" id="UP000003752"/>
    </source>
</evidence>
<dbReference type="Pfam" id="PF12773">
    <property type="entry name" value="DZR"/>
    <property type="match status" value="1"/>
</dbReference>
<dbReference type="PANTHER" id="PTHR34980:SF2">
    <property type="entry name" value="INNER MEMBRANE PROTEIN YHAH-RELATED"/>
    <property type="match status" value="1"/>
</dbReference>
<evidence type="ECO:0000259" key="2">
    <source>
        <dbReference type="Pfam" id="PF12773"/>
    </source>
</evidence>
<name>C0XKT4_LENH9</name>
<dbReference type="PATRIC" id="fig|1423757.3.peg.303"/>
<feature type="domain" description="DZANK-type" evidence="2">
    <location>
        <begin position="6"/>
        <end position="56"/>
    </location>
</feature>
<evidence type="ECO:0000313" key="3">
    <source>
        <dbReference type="EMBL" id="EEI24005.1"/>
    </source>
</evidence>
<comment type="caution">
    <text evidence="3">The sequence shown here is derived from an EMBL/GenBank/DDBJ whole genome shotgun (WGS) entry which is preliminary data.</text>
</comment>
<dbReference type="AlphaFoldDB" id="C0XKT4"/>
<accession>C0XKT4</accession>
<dbReference type="SUPFAM" id="SSF103473">
    <property type="entry name" value="MFS general substrate transporter"/>
    <property type="match status" value="1"/>
</dbReference>
<keyword evidence="1" id="KW-0812">Transmembrane</keyword>
<dbReference type="Pfam" id="PF05656">
    <property type="entry name" value="DUF805"/>
    <property type="match status" value="1"/>
</dbReference>
<protein>
    <recommendedName>
        <fullName evidence="2">DZANK-type domain-containing protein</fullName>
    </recommendedName>
</protein>
<feature type="transmembrane region" description="Helical" evidence="1">
    <location>
        <begin position="176"/>
        <end position="196"/>
    </location>
</feature>
<dbReference type="EMBL" id="ACGP01000166">
    <property type="protein sequence ID" value="EEI24005.1"/>
    <property type="molecule type" value="Genomic_DNA"/>
</dbReference>
<keyword evidence="1" id="KW-0472">Membrane</keyword>
<dbReference type="RefSeq" id="WP_003636275.1">
    <property type="nucleotide sequence ID" value="NZ_AZDF01000101.1"/>
</dbReference>
<evidence type="ECO:0000256" key="1">
    <source>
        <dbReference type="SAM" id="Phobius"/>
    </source>
</evidence>
<feature type="transmembrane region" description="Helical" evidence="1">
    <location>
        <begin position="136"/>
        <end position="155"/>
    </location>
</feature>
<keyword evidence="4" id="KW-1185">Reference proteome</keyword>
<feature type="transmembrane region" description="Helical" evidence="1">
    <location>
        <begin position="99"/>
        <end position="124"/>
    </location>
</feature>
<dbReference type="HOGENOM" id="CLU_1293017_0_0_9"/>
<proteinExistence type="predicted"/>
<gene>
    <name evidence="3" type="ORF">HMPREF0519_1845</name>
</gene>
<dbReference type="InterPro" id="IPR036259">
    <property type="entry name" value="MFS_trans_sf"/>
</dbReference>
<dbReference type="InterPro" id="IPR025874">
    <property type="entry name" value="DZR"/>
</dbReference>
<dbReference type="PANTHER" id="PTHR34980">
    <property type="entry name" value="INNER MEMBRANE PROTEIN-RELATED-RELATED"/>
    <property type="match status" value="1"/>
</dbReference>
<dbReference type="Proteomes" id="UP000003752">
    <property type="component" value="Unassembled WGS sequence"/>
</dbReference>
<reference evidence="3 4" key="1">
    <citation type="submission" date="2009-01" db="EMBL/GenBank/DDBJ databases">
        <authorList>
            <person name="Qin X."/>
            <person name="Bachman B."/>
            <person name="Battles P."/>
            <person name="Bell A."/>
            <person name="Bess C."/>
            <person name="Bickham C."/>
            <person name="Chaboub L."/>
            <person name="Chen D."/>
            <person name="Coyle M."/>
            <person name="Deiros D.R."/>
            <person name="Dinh H."/>
            <person name="Forbes L."/>
            <person name="Fowler G."/>
            <person name="Francisco L."/>
            <person name="Fu Q."/>
            <person name="Gubbala S."/>
            <person name="Hale W."/>
            <person name="Han Y."/>
            <person name="Hemphill L."/>
            <person name="Highlander S.K."/>
            <person name="Hirani K."/>
            <person name="Hogues M."/>
            <person name="Jackson L."/>
            <person name="Jakkamsetti A."/>
            <person name="Javaid M."/>
            <person name="Jiang H."/>
            <person name="Korchina V."/>
            <person name="Kovar C."/>
            <person name="Lara F."/>
            <person name="Lee S."/>
            <person name="Mata R."/>
            <person name="Mathew T."/>
            <person name="Moen C."/>
            <person name="Morales K."/>
            <person name="Munidasa M."/>
            <person name="Nazareth L."/>
            <person name="Ngo R."/>
            <person name="Nguyen L."/>
            <person name="Okwuonu G."/>
            <person name="Ongeri F."/>
            <person name="Patil S."/>
            <person name="Petrosino J."/>
            <person name="Pham C."/>
            <person name="Pham P."/>
            <person name="Pu L.-L."/>
            <person name="Puazo M."/>
            <person name="Raj R."/>
            <person name="Reid J."/>
            <person name="Rouhana J."/>
            <person name="Saada N."/>
            <person name="Shang Y."/>
            <person name="Simmons D."/>
            <person name="Thornton R."/>
            <person name="Warren J."/>
            <person name="Weissenberger G."/>
            <person name="Zhang J."/>
            <person name="Zhang L."/>
            <person name="Zhou C."/>
            <person name="Zhu D."/>
            <person name="Muzny D."/>
            <person name="Worley K."/>
            <person name="Gibbs R."/>
        </authorList>
    </citation>
    <scope>NUCLEOTIDE SEQUENCE [LARGE SCALE GENOMIC DNA]</scope>
    <source>
        <strain evidence="4">ATCC 8290 / DSM 20176 / CCUG 30140 / JCM 1155 / KCTC 3500 / NBRC 15886 / NCIMB 8040 / NRRL B-1843 / 9</strain>
    </source>
</reference>
<dbReference type="GO" id="GO:0005886">
    <property type="term" value="C:plasma membrane"/>
    <property type="evidence" value="ECO:0007669"/>
    <property type="project" value="TreeGrafter"/>
</dbReference>
<sequence length="203" mass="23481">MNIMYCVNCGNRLEKDASFCKLCGAKIPSIDEVATKFCSNCGMKIPQTANFCSKCGIKQNNAEIIKKGTLVKNPDPISLLGLFYKGAFKYDERTNRRDFWITIFLNFVIALFFHGIWYLIIYVWGAEKSNAMTSYHLYFFFTLVMILVSFVWGIWTLFSNISIDIRRLHDINRSGAWLLLVFVPFIGPIILLIMYMQPSKNYL</sequence>